<proteinExistence type="predicted"/>
<sequence>MLRPKRRGFLRNLAVALGNARDPQTVPTLLTCLHHEEEPLVRAHVAWALGQVGTPLALKSLEEALPQERDPAVVDEIRSAIQFIQSG</sequence>
<reference evidence="1" key="1">
    <citation type="journal article" date="2020" name="mSystems">
        <title>Genome- and Community-Level Interaction Insights into Carbon Utilization and Element Cycling Functions of Hydrothermarchaeota in Hydrothermal Sediment.</title>
        <authorList>
            <person name="Zhou Z."/>
            <person name="Liu Y."/>
            <person name="Xu W."/>
            <person name="Pan J."/>
            <person name="Luo Z.H."/>
            <person name="Li M."/>
        </authorList>
    </citation>
    <scope>NUCLEOTIDE SEQUENCE [LARGE SCALE GENOMIC DNA]</scope>
    <source>
        <strain evidence="1">SpSt-573</strain>
    </source>
</reference>
<dbReference type="Gene3D" id="1.25.10.10">
    <property type="entry name" value="Leucine-rich Repeat Variant"/>
    <property type="match status" value="1"/>
</dbReference>
<dbReference type="SUPFAM" id="SSF48371">
    <property type="entry name" value="ARM repeat"/>
    <property type="match status" value="1"/>
</dbReference>
<gene>
    <name evidence="1" type="ORF">ENT37_02025</name>
</gene>
<evidence type="ECO:0000313" key="1">
    <source>
        <dbReference type="EMBL" id="HGS20626.1"/>
    </source>
</evidence>
<name>A0A7C4PJM4_9CHLR</name>
<dbReference type="InterPro" id="IPR004155">
    <property type="entry name" value="PBS_lyase_HEAT"/>
</dbReference>
<accession>A0A7C4PJM4</accession>
<dbReference type="AlphaFoldDB" id="A0A7C4PJM4"/>
<organism evidence="1">
    <name type="scientific">Anaerolinea thermolimosa</name>
    <dbReference type="NCBI Taxonomy" id="229919"/>
    <lineage>
        <taxon>Bacteria</taxon>
        <taxon>Bacillati</taxon>
        <taxon>Chloroflexota</taxon>
        <taxon>Anaerolineae</taxon>
        <taxon>Anaerolineales</taxon>
        <taxon>Anaerolineaceae</taxon>
        <taxon>Anaerolinea</taxon>
    </lineage>
</organism>
<comment type="caution">
    <text evidence="1">The sequence shown here is derived from an EMBL/GenBank/DDBJ whole genome shotgun (WGS) entry which is preliminary data.</text>
</comment>
<dbReference type="EMBL" id="DSYK01000105">
    <property type="protein sequence ID" value="HGS20626.1"/>
    <property type="molecule type" value="Genomic_DNA"/>
</dbReference>
<dbReference type="InterPro" id="IPR016024">
    <property type="entry name" value="ARM-type_fold"/>
</dbReference>
<dbReference type="SMART" id="SM00567">
    <property type="entry name" value="EZ_HEAT"/>
    <property type="match status" value="2"/>
</dbReference>
<protein>
    <recommendedName>
        <fullName evidence="2">HEAT repeat domain-containing protein</fullName>
    </recommendedName>
</protein>
<dbReference type="InterPro" id="IPR011989">
    <property type="entry name" value="ARM-like"/>
</dbReference>
<dbReference type="Pfam" id="PF13646">
    <property type="entry name" value="HEAT_2"/>
    <property type="match status" value="1"/>
</dbReference>
<evidence type="ECO:0008006" key="2">
    <source>
        <dbReference type="Google" id="ProtNLM"/>
    </source>
</evidence>